<sequence>MKIVSLGQALRILLSLTRDYSVLEVRTHAGHHGVRPLL</sequence>
<accession>A0A2K3JXS0</accession>
<reference evidence="1 2" key="1">
    <citation type="journal article" date="2014" name="Am. J. Bot.">
        <title>Genome assembly and annotation for red clover (Trifolium pratense; Fabaceae).</title>
        <authorList>
            <person name="Istvanek J."/>
            <person name="Jaros M."/>
            <person name="Krenek A."/>
            <person name="Repkova J."/>
        </authorList>
    </citation>
    <scope>NUCLEOTIDE SEQUENCE [LARGE SCALE GENOMIC DNA]</scope>
    <source>
        <strain evidence="2">cv. Tatra</strain>
        <tissue evidence="1">Young leaves</tissue>
    </source>
</reference>
<dbReference type="EMBL" id="ASHM01129205">
    <property type="protein sequence ID" value="PNX58786.1"/>
    <property type="molecule type" value="Genomic_DNA"/>
</dbReference>
<proteinExistence type="predicted"/>
<organism evidence="1 2">
    <name type="scientific">Trifolium pratense</name>
    <name type="common">Red clover</name>
    <dbReference type="NCBI Taxonomy" id="57577"/>
    <lineage>
        <taxon>Eukaryota</taxon>
        <taxon>Viridiplantae</taxon>
        <taxon>Streptophyta</taxon>
        <taxon>Embryophyta</taxon>
        <taxon>Tracheophyta</taxon>
        <taxon>Spermatophyta</taxon>
        <taxon>Magnoliopsida</taxon>
        <taxon>eudicotyledons</taxon>
        <taxon>Gunneridae</taxon>
        <taxon>Pentapetalae</taxon>
        <taxon>rosids</taxon>
        <taxon>fabids</taxon>
        <taxon>Fabales</taxon>
        <taxon>Fabaceae</taxon>
        <taxon>Papilionoideae</taxon>
        <taxon>50 kb inversion clade</taxon>
        <taxon>NPAAA clade</taxon>
        <taxon>Hologalegina</taxon>
        <taxon>IRL clade</taxon>
        <taxon>Trifolieae</taxon>
        <taxon>Trifolium</taxon>
    </lineage>
</organism>
<feature type="non-terminal residue" evidence="1">
    <location>
        <position position="38"/>
    </location>
</feature>
<name>A0A2K3JXS0_TRIPR</name>
<evidence type="ECO:0000313" key="1">
    <source>
        <dbReference type="EMBL" id="PNX58786.1"/>
    </source>
</evidence>
<protein>
    <submittedName>
        <fullName evidence="1">Uncharacterized protein</fullName>
    </submittedName>
</protein>
<gene>
    <name evidence="1" type="ORF">L195_g059362</name>
</gene>
<comment type="caution">
    <text evidence="1">The sequence shown here is derived from an EMBL/GenBank/DDBJ whole genome shotgun (WGS) entry which is preliminary data.</text>
</comment>
<reference evidence="1 2" key="2">
    <citation type="journal article" date="2017" name="Front. Plant Sci.">
        <title>Gene Classification and Mining of Molecular Markers Useful in Red Clover (Trifolium pratense) Breeding.</title>
        <authorList>
            <person name="Istvanek J."/>
            <person name="Dluhosova J."/>
            <person name="Dluhos P."/>
            <person name="Patkova L."/>
            <person name="Nedelnik J."/>
            <person name="Repkova J."/>
        </authorList>
    </citation>
    <scope>NUCLEOTIDE SEQUENCE [LARGE SCALE GENOMIC DNA]</scope>
    <source>
        <strain evidence="2">cv. Tatra</strain>
        <tissue evidence="1">Young leaves</tissue>
    </source>
</reference>
<evidence type="ECO:0000313" key="2">
    <source>
        <dbReference type="Proteomes" id="UP000236291"/>
    </source>
</evidence>
<dbReference type="Proteomes" id="UP000236291">
    <property type="component" value="Unassembled WGS sequence"/>
</dbReference>
<dbReference type="AlphaFoldDB" id="A0A2K3JXS0"/>